<dbReference type="PANTHER" id="PTHR46603:SF1">
    <property type="entry name" value="ABSCISSION_NOCUT CHECKPOINT REGULATOR"/>
    <property type="match status" value="1"/>
</dbReference>
<proteinExistence type="predicted"/>
<dbReference type="GO" id="GO:0009838">
    <property type="term" value="P:abscission"/>
    <property type="evidence" value="ECO:0007669"/>
    <property type="project" value="TreeGrafter"/>
</dbReference>
<evidence type="ECO:0008006" key="4">
    <source>
        <dbReference type="Google" id="ProtNLM"/>
    </source>
</evidence>
<dbReference type="GO" id="GO:0044878">
    <property type="term" value="P:mitotic cytokinesis checkpoint signaling"/>
    <property type="evidence" value="ECO:0007669"/>
    <property type="project" value="TreeGrafter"/>
</dbReference>
<name>A0A0B1TAM1_OESDE</name>
<dbReference type="SUPFAM" id="SSF57903">
    <property type="entry name" value="FYVE/PHD zinc finger"/>
    <property type="match status" value="1"/>
</dbReference>
<dbReference type="Gene3D" id="3.30.40.10">
    <property type="entry name" value="Zinc/RING finger domain, C3HC4 (zinc finger)"/>
    <property type="match status" value="1"/>
</dbReference>
<evidence type="ECO:0000313" key="2">
    <source>
        <dbReference type="EMBL" id="KHJ94598.1"/>
    </source>
</evidence>
<keyword evidence="3" id="KW-1185">Reference proteome</keyword>
<organism evidence="2 3">
    <name type="scientific">Oesophagostomum dentatum</name>
    <name type="common">Nodular worm</name>
    <dbReference type="NCBI Taxonomy" id="61180"/>
    <lineage>
        <taxon>Eukaryota</taxon>
        <taxon>Metazoa</taxon>
        <taxon>Ecdysozoa</taxon>
        <taxon>Nematoda</taxon>
        <taxon>Chromadorea</taxon>
        <taxon>Rhabditida</taxon>
        <taxon>Rhabditina</taxon>
        <taxon>Rhabditomorpha</taxon>
        <taxon>Strongyloidea</taxon>
        <taxon>Strongylidae</taxon>
        <taxon>Oesophagostomum</taxon>
    </lineage>
</organism>
<sequence>LFKEGCSNCALSFCRKCLPHRAILPHLANKPVTVCSQCFEKLNAQTLKNQSANGTQITRIVIGDVPEAAHSSHSPSIRPGNWWGEGLPPPSMRQSAD</sequence>
<gene>
    <name evidence="2" type="ORF">OESDEN_05471</name>
</gene>
<dbReference type="OrthoDB" id="5407799at2759"/>
<dbReference type="EMBL" id="KN550266">
    <property type="protein sequence ID" value="KHJ94598.1"/>
    <property type="molecule type" value="Genomic_DNA"/>
</dbReference>
<dbReference type="InterPro" id="IPR013083">
    <property type="entry name" value="Znf_RING/FYVE/PHD"/>
</dbReference>
<dbReference type="GO" id="GO:0032266">
    <property type="term" value="F:phosphatidylinositol-3-phosphate binding"/>
    <property type="evidence" value="ECO:0007669"/>
    <property type="project" value="TreeGrafter"/>
</dbReference>
<dbReference type="GO" id="GO:0030496">
    <property type="term" value="C:midbody"/>
    <property type="evidence" value="ECO:0007669"/>
    <property type="project" value="TreeGrafter"/>
</dbReference>
<protein>
    <recommendedName>
        <fullName evidence="4">FYVE-type domain-containing protein</fullName>
    </recommendedName>
</protein>
<dbReference type="InterPro" id="IPR011011">
    <property type="entry name" value="Znf_FYVE_PHD"/>
</dbReference>
<evidence type="ECO:0000256" key="1">
    <source>
        <dbReference type="SAM" id="MobiDB-lite"/>
    </source>
</evidence>
<feature type="non-terminal residue" evidence="2">
    <location>
        <position position="1"/>
    </location>
</feature>
<dbReference type="Proteomes" id="UP000053660">
    <property type="component" value="Unassembled WGS sequence"/>
</dbReference>
<dbReference type="GO" id="GO:0032154">
    <property type="term" value="C:cleavage furrow"/>
    <property type="evidence" value="ECO:0007669"/>
    <property type="project" value="TreeGrafter"/>
</dbReference>
<reference evidence="2 3" key="1">
    <citation type="submission" date="2014-03" db="EMBL/GenBank/DDBJ databases">
        <title>Draft genome of the hookworm Oesophagostomum dentatum.</title>
        <authorList>
            <person name="Mitreva M."/>
        </authorList>
    </citation>
    <scope>NUCLEOTIDE SEQUENCE [LARGE SCALE GENOMIC DNA]</scope>
    <source>
        <strain evidence="2 3">OD-Hann</strain>
    </source>
</reference>
<accession>A0A0B1TAM1</accession>
<feature type="region of interest" description="Disordered" evidence="1">
    <location>
        <begin position="68"/>
        <end position="97"/>
    </location>
</feature>
<dbReference type="PANTHER" id="PTHR46603">
    <property type="entry name" value="ABSCISSION/NOCUT CHECKPOINT REGULATOR"/>
    <property type="match status" value="1"/>
</dbReference>
<dbReference type="GO" id="GO:0005813">
    <property type="term" value="C:centrosome"/>
    <property type="evidence" value="ECO:0007669"/>
    <property type="project" value="TreeGrafter"/>
</dbReference>
<evidence type="ECO:0000313" key="3">
    <source>
        <dbReference type="Proteomes" id="UP000053660"/>
    </source>
</evidence>
<dbReference type="AlphaFoldDB" id="A0A0B1TAM1"/>